<feature type="region of interest" description="Disordered" evidence="1">
    <location>
        <begin position="46"/>
        <end position="72"/>
    </location>
</feature>
<dbReference type="Proteomes" id="UP000011747">
    <property type="component" value="Unassembled WGS sequence"/>
</dbReference>
<organism evidence="2 3">
    <name type="scientific">Bacillus smithii 7_3_47FAA</name>
    <dbReference type="NCBI Taxonomy" id="665952"/>
    <lineage>
        <taxon>Bacteria</taxon>
        <taxon>Bacillati</taxon>
        <taxon>Bacillota</taxon>
        <taxon>Bacilli</taxon>
        <taxon>Bacillales</taxon>
        <taxon>Bacillaceae</taxon>
        <taxon>Bacillus</taxon>
    </lineage>
</organism>
<proteinExistence type="predicted"/>
<keyword evidence="3" id="KW-1185">Reference proteome</keyword>
<gene>
    <name evidence="2" type="ORF">HMPREF1015_02699</name>
</gene>
<feature type="compositionally biased region" description="Basic and acidic residues" evidence="1">
    <location>
        <begin position="1"/>
        <end position="11"/>
    </location>
</feature>
<reference evidence="2 3" key="1">
    <citation type="submission" date="2011-09" db="EMBL/GenBank/DDBJ databases">
        <title>The Genome Sequence of Bacillus smithii 7_3_47FAA.</title>
        <authorList>
            <consortium name="The Broad Institute Genome Sequencing Platform"/>
            <person name="Earl A."/>
            <person name="Ward D."/>
            <person name="Feldgarden M."/>
            <person name="Gevers D."/>
            <person name="Daigneault M."/>
            <person name="Strauss J."/>
            <person name="Allen-Vercoe E."/>
            <person name="Young S.K."/>
            <person name="Zeng Q."/>
            <person name="Gargeya S."/>
            <person name="Fitzgerald M."/>
            <person name="Haas B."/>
            <person name="Abouelleil A."/>
            <person name="Alvarado L."/>
            <person name="Arachchi H.M."/>
            <person name="Berlin A."/>
            <person name="Brown A."/>
            <person name="Chapman S.B."/>
            <person name="Chen Z."/>
            <person name="Dunbar C."/>
            <person name="Freedman E."/>
            <person name="Gearin G."/>
            <person name="Goldberg J."/>
            <person name="Griggs A."/>
            <person name="Gujja S."/>
            <person name="Heiman D."/>
            <person name="Howarth C."/>
            <person name="Larson L."/>
            <person name="Lui A."/>
            <person name="MacDonald P.J.P."/>
            <person name="Montmayeur A."/>
            <person name="Murphy C."/>
            <person name="Neiman D."/>
            <person name="Pearson M."/>
            <person name="Priest M."/>
            <person name="Roberts A."/>
            <person name="Saif S."/>
            <person name="Shea T."/>
            <person name="Shenoy N."/>
            <person name="Sisk P."/>
            <person name="Stolte C."/>
            <person name="Sykes S."/>
            <person name="Wortman J."/>
            <person name="Nusbaum C."/>
            <person name="Birren B."/>
        </authorList>
    </citation>
    <scope>NUCLEOTIDE SEQUENCE [LARGE SCALE GENOMIC DNA]</scope>
    <source>
        <strain evidence="2 3">7_3_47FAA</strain>
    </source>
</reference>
<comment type="caution">
    <text evidence="2">The sequence shown here is derived from an EMBL/GenBank/DDBJ whole genome shotgun (WGS) entry which is preliminary data.</text>
</comment>
<protein>
    <submittedName>
        <fullName evidence="2">Uncharacterized protein</fullName>
    </submittedName>
</protein>
<dbReference type="HOGENOM" id="CLU_1821562_0_0_9"/>
<evidence type="ECO:0000313" key="3">
    <source>
        <dbReference type="Proteomes" id="UP000011747"/>
    </source>
</evidence>
<sequence>MSAQRSEKAFERVLSPPIDDSGGTVDLARAADKGWGIFHRTLSTLSTKRTSSGAGPHGNGRKRSASPARSPRFTKKFCGTSFSKSLSSYYCEKMLKRNAWLFSAEMIKNIGRRVSSFISGLFFNISSQGTGSLTAFILKPA</sequence>
<dbReference type="EMBL" id="ACWF01000133">
    <property type="protein sequence ID" value="EHL76059.1"/>
    <property type="molecule type" value="Genomic_DNA"/>
</dbReference>
<evidence type="ECO:0000313" key="2">
    <source>
        <dbReference type="EMBL" id="EHL76059.1"/>
    </source>
</evidence>
<dbReference type="AlphaFoldDB" id="G9QNF6"/>
<feature type="region of interest" description="Disordered" evidence="1">
    <location>
        <begin position="1"/>
        <end position="22"/>
    </location>
</feature>
<name>G9QNF6_9BACI</name>
<accession>G9QNF6</accession>
<evidence type="ECO:0000256" key="1">
    <source>
        <dbReference type="SAM" id="MobiDB-lite"/>
    </source>
</evidence>